<reference evidence="2 3" key="1">
    <citation type="submission" date="2018-04" db="EMBL/GenBank/DDBJ databases">
        <title>The genome of golden apple snail Pomacea canaliculata provides insight into stress tolerance and invasive adaptation.</title>
        <authorList>
            <person name="Liu C."/>
            <person name="Liu B."/>
            <person name="Ren Y."/>
            <person name="Zhang Y."/>
            <person name="Wang H."/>
            <person name="Li S."/>
            <person name="Jiang F."/>
            <person name="Yin L."/>
            <person name="Zhang G."/>
            <person name="Qian W."/>
            <person name="Fan W."/>
        </authorList>
    </citation>
    <scope>NUCLEOTIDE SEQUENCE [LARGE SCALE GENOMIC DNA]</scope>
    <source>
        <strain evidence="2">SZHN2017</strain>
        <tissue evidence="2">Muscle</tissue>
    </source>
</reference>
<protein>
    <recommendedName>
        <fullName evidence="1">DM1 domain-containing protein</fullName>
    </recommendedName>
</protein>
<dbReference type="AlphaFoldDB" id="A0A2T7PGH6"/>
<keyword evidence="3" id="KW-1185">Reference proteome</keyword>
<proteinExistence type="predicted"/>
<dbReference type="GO" id="GO:0006302">
    <property type="term" value="P:double-strand break repair"/>
    <property type="evidence" value="ECO:0007669"/>
    <property type="project" value="UniProtKB-ARBA"/>
</dbReference>
<dbReference type="GO" id="GO:0005730">
    <property type="term" value="C:nucleolus"/>
    <property type="evidence" value="ECO:0007669"/>
    <property type="project" value="TreeGrafter"/>
</dbReference>
<dbReference type="InterPro" id="IPR040224">
    <property type="entry name" value="RDM1"/>
</dbReference>
<dbReference type="EMBL" id="PZQS01000004">
    <property type="protein sequence ID" value="PVD32535.1"/>
    <property type="molecule type" value="Genomic_DNA"/>
</dbReference>
<dbReference type="GO" id="GO:0006310">
    <property type="term" value="P:DNA recombination"/>
    <property type="evidence" value="ECO:0007669"/>
    <property type="project" value="UniProtKB-ARBA"/>
</dbReference>
<dbReference type="OrthoDB" id="6287754at2759"/>
<evidence type="ECO:0000313" key="3">
    <source>
        <dbReference type="Proteomes" id="UP000245119"/>
    </source>
</evidence>
<dbReference type="PANTHER" id="PTHR31164:SF1">
    <property type="entry name" value="RAD52 MOTIF-CONTAINING PROTEIN 1"/>
    <property type="match status" value="1"/>
</dbReference>
<dbReference type="PANTHER" id="PTHR31164">
    <property type="entry name" value="RAD52 MOTIF-CONTAINING PROTEIN 1"/>
    <property type="match status" value="1"/>
</dbReference>
<evidence type="ECO:0000313" key="2">
    <source>
        <dbReference type="EMBL" id="PVD32535.1"/>
    </source>
</evidence>
<accession>A0A2T7PGH6</accession>
<dbReference type="Gene3D" id="3.30.390.80">
    <property type="entry name" value="DNA repair protein Rad52/59/22"/>
    <property type="match status" value="1"/>
</dbReference>
<dbReference type="InterPro" id="IPR057652">
    <property type="entry name" value="DSRM_RDM1"/>
</dbReference>
<gene>
    <name evidence="2" type="ORF">C0Q70_07975</name>
</gene>
<dbReference type="SUPFAM" id="SSF54768">
    <property type="entry name" value="dsRNA-binding domain-like"/>
    <property type="match status" value="1"/>
</dbReference>
<sequence length="237" mass="27176">MKESQPARKVLQEACYYAFVKFYSHFAAKKAKAFLSKNLKLGSQICKVEFANRTKETEMQQVLPAVKCQELANYYLGFNGWSSSIKRLEEDQQVHEDSSRTRCKRFFCIIELTFPKQGLSTQGLGAWEEMYTLQDSCSKALAIHKARKCCKLRAIEHAFSKVLLIVLHNGKVTVEINTSKPDMLTDMQVEKMADEQVLRVTELDDELESEDNEDAGNQENNILLDDVNLHILQELEN</sequence>
<organism evidence="2 3">
    <name type="scientific">Pomacea canaliculata</name>
    <name type="common">Golden apple snail</name>
    <dbReference type="NCBI Taxonomy" id="400727"/>
    <lineage>
        <taxon>Eukaryota</taxon>
        <taxon>Metazoa</taxon>
        <taxon>Spiralia</taxon>
        <taxon>Lophotrochozoa</taxon>
        <taxon>Mollusca</taxon>
        <taxon>Gastropoda</taxon>
        <taxon>Caenogastropoda</taxon>
        <taxon>Architaenioglossa</taxon>
        <taxon>Ampullarioidea</taxon>
        <taxon>Ampullariidae</taxon>
        <taxon>Pomacea</taxon>
    </lineage>
</organism>
<dbReference type="Pfam" id="PF25517">
    <property type="entry name" value="DSRM_RDM1"/>
    <property type="match status" value="1"/>
</dbReference>
<name>A0A2T7PGH6_POMCA</name>
<feature type="domain" description="DM1" evidence="1">
    <location>
        <begin position="63"/>
        <end position="163"/>
    </location>
</feature>
<dbReference type="InterPro" id="IPR042525">
    <property type="entry name" value="Rad52_Rad59_Rad22_sf"/>
</dbReference>
<comment type="caution">
    <text evidence="2">The sequence shown here is derived from an EMBL/GenBank/DDBJ whole genome shotgun (WGS) entry which is preliminary data.</text>
</comment>
<evidence type="ECO:0000259" key="1">
    <source>
        <dbReference type="Pfam" id="PF25517"/>
    </source>
</evidence>
<dbReference type="Proteomes" id="UP000245119">
    <property type="component" value="Linkage Group LG4"/>
</dbReference>